<dbReference type="RefSeq" id="WP_189150205.1">
    <property type="nucleotide sequence ID" value="NZ_BAABER010000018.1"/>
</dbReference>
<evidence type="ECO:0000313" key="2">
    <source>
        <dbReference type="EMBL" id="GGJ52037.1"/>
    </source>
</evidence>
<accession>A0A917P3A0</accession>
<reference evidence="2" key="2">
    <citation type="submission" date="2020-09" db="EMBL/GenBank/DDBJ databases">
        <authorList>
            <person name="Sun Q."/>
            <person name="Zhou Y."/>
        </authorList>
    </citation>
    <scope>NUCLEOTIDE SEQUENCE</scope>
    <source>
        <strain evidence="2">CGMCC 4.7272</strain>
    </source>
</reference>
<reference evidence="2" key="1">
    <citation type="journal article" date="2014" name="Int. J. Syst. Evol. Microbiol.">
        <title>Complete genome sequence of Corynebacterium casei LMG S-19264T (=DSM 44701T), isolated from a smear-ripened cheese.</title>
        <authorList>
            <consortium name="US DOE Joint Genome Institute (JGI-PGF)"/>
            <person name="Walter F."/>
            <person name="Albersmeier A."/>
            <person name="Kalinowski J."/>
            <person name="Ruckert C."/>
        </authorList>
    </citation>
    <scope>NUCLEOTIDE SEQUENCE</scope>
    <source>
        <strain evidence="2">CGMCC 4.7272</strain>
    </source>
</reference>
<evidence type="ECO:0000313" key="3">
    <source>
        <dbReference type="Proteomes" id="UP000625682"/>
    </source>
</evidence>
<organism evidence="2 3">
    <name type="scientific">Streptomyces lacrimifluminis</name>
    <dbReference type="NCBI Taxonomy" id="1500077"/>
    <lineage>
        <taxon>Bacteria</taxon>
        <taxon>Bacillati</taxon>
        <taxon>Actinomycetota</taxon>
        <taxon>Actinomycetes</taxon>
        <taxon>Kitasatosporales</taxon>
        <taxon>Streptomycetaceae</taxon>
        <taxon>Streptomyces</taxon>
    </lineage>
</organism>
<proteinExistence type="predicted"/>
<feature type="region of interest" description="Disordered" evidence="1">
    <location>
        <begin position="26"/>
        <end position="57"/>
    </location>
</feature>
<comment type="caution">
    <text evidence="2">The sequence shown here is derived from an EMBL/GenBank/DDBJ whole genome shotgun (WGS) entry which is preliminary data.</text>
</comment>
<dbReference type="EMBL" id="BMMU01000021">
    <property type="protein sequence ID" value="GGJ52037.1"/>
    <property type="molecule type" value="Genomic_DNA"/>
</dbReference>
<dbReference type="AlphaFoldDB" id="A0A917P3A0"/>
<dbReference type="Proteomes" id="UP000625682">
    <property type="component" value="Unassembled WGS sequence"/>
</dbReference>
<gene>
    <name evidence="2" type="ORF">GCM10012282_56310</name>
</gene>
<sequence length="57" mass="6060">MTKIEPFGAVHERAVAAPWERKIAGRPGHGDRLVGRTPAARLDSIPATTGKTPEGDL</sequence>
<protein>
    <submittedName>
        <fullName evidence="2">Uncharacterized protein</fullName>
    </submittedName>
</protein>
<evidence type="ECO:0000256" key="1">
    <source>
        <dbReference type="SAM" id="MobiDB-lite"/>
    </source>
</evidence>
<name>A0A917P3A0_9ACTN</name>
<keyword evidence="3" id="KW-1185">Reference proteome</keyword>